<reference evidence="2" key="1">
    <citation type="submission" date="2021-06" db="EMBL/GenBank/DDBJ databases">
        <authorList>
            <person name="Kallberg Y."/>
            <person name="Tangrot J."/>
            <person name="Rosling A."/>
        </authorList>
    </citation>
    <scope>NUCLEOTIDE SEQUENCE</scope>
    <source>
        <strain evidence="2">UK204</strain>
    </source>
</reference>
<feature type="region of interest" description="Disordered" evidence="1">
    <location>
        <begin position="27"/>
        <end position="52"/>
    </location>
</feature>
<evidence type="ECO:0000256" key="1">
    <source>
        <dbReference type="SAM" id="MobiDB-lite"/>
    </source>
</evidence>
<evidence type="ECO:0000313" key="3">
    <source>
        <dbReference type="Proteomes" id="UP000789570"/>
    </source>
</evidence>
<keyword evidence="3" id="KW-1185">Reference proteome</keyword>
<dbReference type="EMBL" id="CAJVPQ010000234">
    <property type="protein sequence ID" value="CAG8460692.1"/>
    <property type="molecule type" value="Genomic_DNA"/>
</dbReference>
<sequence length="52" mass="5879">ICDKDTLTLNDELEINEEILNDKEEINVKKVESESSDDDDEILPEDSKANGN</sequence>
<dbReference type="Proteomes" id="UP000789570">
    <property type="component" value="Unassembled WGS sequence"/>
</dbReference>
<gene>
    <name evidence="2" type="ORF">FCALED_LOCUS1727</name>
</gene>
<name>A0A9N8VN53_9GLOM</name>
<feature type="compositionally biased region" description="Acidic residues" evidence="1">
    <location>
        <begin position="34"/>
        <end position="44"/>
    </location>
</feature>
<feature type="non-terminal residue" evidence="2">
    <location>
        <position position="1"/>
    </location>
</feature>
<comment type="caution">
    <text evidence="2">The sequence shown here is derived from an EMBL/GenBank/DDBJ whole genome shotgun (WGS) entry which is preliminary data.</text>
</comment>
<protein>
    <submittedName>
        <fullName evidence="2">3832_t:CDS:1</fullName>
    </submittedName>
</protein>
<accession>A0A9N8VN53</accession>
<organism evidence="2 3">
    <name type="scientific">Funneliformis caledonium</name>
    <dbReference type="NCBI Taxonomy" id="1117310"/>
    <lineage>
        <taxon>Eukaryota</taxon>
        <taxon>Fungi</taxon>
        <taxon>Fungi incertae sedis</taxon>
        <taxon>Mucoromycota</taxon>
        <taxon>Glomeromycotina</taxon>
        <taxon>Glomeromycetes</taxon>
        <taxon>Glomerales</taxon>
        <taxon>Glomeraceae</taxon>
        <taxon>Funneliformis</taxon>
    </lineage>
</organism>
<evidence type="ECO:0000313" key="2">
    <source>
        <dbReference type="EMBL" id="CAG8460692.1"/>
    </source>
</evidence>
<proteinExistence type="predicted"/>
<dbReference type="AlphaFoldDB" id="A0A9N8VN53"/>